<reference evidence="1 2" key="1">
    <citation type="submission" date="2021-05" db="EMBL/GenBank/DDBJ databases">
        <title>The draft genome of Geobacter chapellei DSM 13688.</title>
        <authorList>
            <person name="Xu Z."/>
            <person name="Masuda Y."/>
            <person name="Itoh H."/>
            <person name="Senoo K."/>
        </authorList>
    </citation>
    <scope>NUCLEOTIDE SEQUENCE [LARGE SCALE GENOMIC DNA]</scope>
    <source>
        <strain evidence="1 2">DSM 13688</strain>
    </source>
</reference>
<proteinExistence type="predicted"/>
<evidence type="ECO:0000313" key="2">
    <source>
        <dbReference type="Proteomes" id="UP000784128"/>
    </source>
</evidence>
<comment type="caution">
    <text evidence="1">The sequence shown here is derived from an EMBL/GenBank/DDBJ whole genome shotgun (WGS) entry which is preliminary data.</text>
</comment>
<dbReference type="RefSeq" id="WP_214298141.1">
    <property type="nucleotide sequence ID" value="NZ_JAHDYS010000007.1"/>
</dbReference>
<keyword evidence="2" id="KW-1185">Reference proteome</keyword>
<dbReference type="Proteomes" id="UP000784128">
    <property type="component" value="Unassembled WGS sequence"/>
</dbReference>
<evidence type="ECO:0000313" key="1">
    <source>
        <dbReference type="EMBL" id="MBT1071873.1"/>
    </source>
</evidence>
<accession>A0ABS5U8A8</accession>
<organism evidence="1 2">
    <name type="scientific">Pelotalea chapellei</name>
    <dbReference type="NCBI Taxonomy" id="44671"/>
    <lineage>
        <taxon>Bacteria</taxon>
        <taxon>Pseudomonadati</taxon>
        <taxon>Thermodesulfobacteriota</taxon>
        <taxon>Desulfuromonadia</taxon>
        <taxon>Geobacterales</taxon>
        <taxon>Geobacteraceae</taxon>
        <taxon>Pelotalea</taxon>
    </lineage>
</organism>
<name>A0ABS5U8A8_9BACT</name>
<dbReference type="EMBL" id="JAHDYS010000007">
    <property type="protein sequence ID" value="MBT1071873.1"/>
    <property type="molecule type" value="Genomic_DNA"/>
</dbReference>
<protein>
    <submittedName>
        <fullName evidence="1">Uncharacterized protein</fullName>
    </submittedName>
</protein>
<gene>
    <name evidence="1" type="ORF">KJB30_08770</name>
</gene>
<sequence length="113" mass="12120">MSGFERRVLGTALGLCVLIGTLLPSAPASGEPLLLLHTTGTPTPTPAQQVIRQDLHIGLREQGDMVIQHGAMALIVASVSPDLINELPERYRNAQKQDIPVLSGISLTLQLMF</sequence>